<accession>A0ACC0YDR7</accession>
<evidence type="ECO:0000313" key="2">
    <source>
        <dbReference type="Proteomes" id="UP001163603"/>
    </source>
</evidence>
<comment type="caution">
    <text evidence="1">The sequence shown here is derived from an EMBL/GenBank/DDBJ whole genome shotgun (WGS) entry which is preliminary data.</text>
</comment>
<name>A0ACC0YDR7_9ROSI</name>
<reference evidence="2" key="1">
    <citation type="journal article" date="2023" name="G3 (Bethesda)">
        <title>Genome assembly and association tests identify interacting loci associated with vigor, precocity, and sex in interspecific pistachio rootstocks.</title>
        <authorList>
            <person name="Palmer W."/>
            <person name="Jacygrad E."/>
            <person name="Sagayaradj S."/>
            <person name="Cavanaugh K."/>
            <person name="Han R."/>
            <person name="Bertier L."/>
            <person name="Beede B."/>
            <person name="Kafkas S."/>
            <person name="Golino D."/>
            <person name="Preece J."/>
            <person name="Michelmore R."/>
        </authorList>
    </citation>
    <scope>NUCLEOTIDE SEQUENCE [LARGE SCALE GENOMIC DNA]</scope>
</reference>
<keyword evidence="2" id="KW-1185">Reference proteome</keyword>
<dbReference type="EMBL" id="CM047742">
    <property type="protein sequence ID" value="KAJ0035053.1"/>
    <property type="molecule type" value="Genomic_DNA"/>
</dbReference>
<dbReference type="Proteomes" id="UP001163603">
    <property type="component" value="Chromosome 7"/>
</dbReference>
<organism evidence="1 2">
    <name type="scientific">Pistacia integerrima</name>
    <dbReference type="NCBI Taxonomy" id="434235"/>
    <lineage>
        <taxon>Eukaryota</taxon>
        <taxon>Viridiplantae</taxon>
        <taxon>Streptophyta</taxon>
        <taxon>Embryophyta</taxon>
        <taxon>Tracheophyta</taxon>
        <taxon>Spermatophyta</taxon>
        <taxon>Magnoliopsida</taxon>
        <taxon>eudicotyledons</taxon>
        <taxon>Gunneridae</taxon>
        <taxon>Pentapetalae</taxon>
        <taxon>rosids</taxon>
        <taxon>malvids</taxon>
        <taxon>Sapindales</taxon>
        <taxon>Anacardiaceae</taxon>
        <taxon>Pistacia</taxon>
    </lineage>
</organism>
<sequence length="44" mass="5290">METPTTTHFKTSKRILLYLKVTIKFDLFYSFSKEYKFVEYSGSN</sequence>
<evidence type="ECO:0000313" key="1">
    <source>
        <dbReference type="EMBL" id="KAJ0035053.1"/>
    </source>
</evidence>
<protein>
    <submittedName>
        <fullName evidence="1">Uncharacterized protein</fullName>
    </submittedName>
</protein>
<gene>
    <name evidence="1" type="ORF">Pint_26525</name>
</gene>
<proteinExistence type="predicted"/>